<feature type="region of interest" description="Disordered" evidence="1">
    <location>
        <begin position="139"/>
        <end position="220"/>
    </location>
</feature>
<keyword evidence="4" id="KW-1185">Reference proteome</keyword>
<keyword evidence="2" id="KW-0472">Membrane</keyword>
<proteinExistence type="predicted"/>
<evidence type="ECO:0000256" key="1">
    <source>
        <dbReference type="SAM" id="MobiDB-lite"/>
    </source>
</evidence>
<keyword evidence="2" id="KW-0812">Transmembrane</keyword>
<gene>
    <name evidence="3" type="ORF">dnl_09680</name>
</gene>
<accession>A0A975B4P4</accession>
<dbReference type="AlphaFoldDB" id="A0A975B4P4"/>
<dbReference type="Proteomes" id="UP000663720">
    <property type="component" value="Chromosome"/>
</dbReference>
<name>A0A975B4P4_9BACT</name>
<evidence type="ECO:0000256" key="2">
    <source>
        <dbReference type="SAM" id="Phobius"/>
    </source>
</evidence>
<keyword evidence="2" id="KW-1133">Transmembrane helix</keyword>
<evidence type="ECO:0000313" key="4">
    <source>
        <dbReference type="Proteomes" id="UP000663720"/>
    </source>
</evidence>
<dbReference type="Pfam" id="PF03743">
    <property type="entry name" value="TrbI"/>
    <property type="match status" value="1"/>
</dbReference>
<feature type="compositionally biased region" description="Basic and acidic residues" evidence="1">
    <location>
        <begin position="139"/>
        <end position="168"/>
    </location>
</feature>
<dbReference type="KEGG" id="dli:dnl_09680"/>
<dbReference type="EMBL" id="CP061799">
    <property type="protein sequence ID" value="QTA78736.1"/>
    <property type="molecule type" value="Genomic_DNA"/>
</dbReference>
<dbReference type="RefSeq" id="WP_207690561.1">
    <property type="nucleotide sequence ID" value="NZ_CP061799.1"/>
</dbReference>
<organism evidence="3 4">
    <name type="scientific">Desulfonema limicola</name>
    <dbReference type="NCBI Taxonomy" id="45656"/>
    <lineage>
        <taxon>Bacteria</taxon>
        <taxon>Pseudomonadati</taxon>
        <taxon>Thermodesulfobacteriota</taxon>
        <taxon>Desulfobacteria</taxon>
        <taxon>Desulfobacterales</taxon>
        <taxon>Desulfococcaceae</taxon>
        <taxon>Desulfonema</taxon>
    </lineage>
</organism>
<dbReference type="InterPro" id="IPR005498">
    <property type="entry name" value="T4SS_VirB10/TraB/TrbI"/>
</dbReference>
<sequence>MAKLNIRDLLTKVKKAWGKSRVKEEFDKKDTGKKSGIIKIVVSAVLIILLIIVMKNREEQNTEEIFPSAPGEVDLGMDTKVLQKSWYAKANDELTRQDKRLSELEQRMKTVLGEVEEKTEGFQNTFEKEFDASLKQLKAEKEKSRADKGPLKSEEKGNTDTGKDKSISADKAMQKTPQPMTAENLPVKKAYPEQPVNTRKVSNQNPQPGNQSGNRAHSGQKDKALAFTNLIHMDIEKASFMDKEKTGKKEQASVIPIKDVIPVGSFFKCTLLTGVDAATGLKAQSQPQPVLLKINTLTTLPNEFQQDVRQCHITGEAYGSLSEERAYIRVNNLSCIKKSGQIINSEIRGFVTGEDGSLGLRGRMVSKKGVFLARSIVASFVEGISKAFSAAGTTTSAVWGGTEKTVSPQDAFQVGFGEGMSSAMSDLAKSYTDMAKETFPVIEISSGRQVHVVTVGETDLTAKQRLFSK</sequence>
<feature type="transmembrane region" description="Helical" evidence="2">
    <location>
        <begin position="36"/>
        <end position="54"/>
    </location>
</feature>
<feature type="compositionally biased region" description="Low complexity" evidence="1">
    <location>
        <begin position="202"/>
        <end position="214"/>
    </location>
</feature>
<evidence type="ECO:0000313" key="3">
    <source>
        <dbReference type="EMBL" id="QTA78736.1"/>
    </source>
</evidence>
<protein>
    <submittedName>
        <fullName evidence="3">Type IV secretion system protein VirB10/TraB/TrbI domain-containing protein</fullName>
    </submittedName>
</protein>
<dbReference type="CDD" id="cd16430">
    <property type="entry name" value="TraB"/>
    <property type="match status" value="1"/>
</dbReference>
<reference evidence="3" key="1">
    <citation type="journal article" date="2021" name="Microb. Physiol.">
        <title>Proteogenomic Insights into the Physiology of Marine, Sulfate-Reducing, Filamentous Desulfonema limicola and Desulfonema magnum.</title>
        <authorList>
            <person name="Schnaars V."/>
            <person name="Wohlbrand L."/>
            <person name="Scheve S."/>
            <person name="Hinrichs C."/>
            <person name="Reinhardt R."/>
            <person name="Rabus R."/>
        </authorList>
    </citation>
    <scope>NUCLEOTIDE SEQUENCE</scope>
    <source>
        <strain evidence="3">5ac10</strain>
    </source>
</reference>